<evidence type="ECO:0000256" key="6">
    <source>
        <dbReference type="ARBA" id="ARBA00023053"/>
    </source>
</evidence>
<evidence type="ECO:0000256" key="10">
    <source>
        <dbReference type="ARBA" id="ARBA00023303"/>
    </source>
</evidence>
<sequence>MAMMESIVGEIKPKSFVEQRRRSIIIDYLLSTSTHGLRGVGRAYSTCNRFFWVGIFTIASSLMLYFVVSSVRQYFTYATQTSVEIRLDRKMPFPAVTICNANPYRLDTMNASLVAFLYRQLLSNITFNQNLLNPLAIPLVVDLFNRNQTEELWSIGFQLSDILLGCVYNGIDCSNSFTRSLTSALGNCFTFNWQTSTPFFTLADLGNTLLLREGLQMIFYVPRETNFPVEYFNIGLNVLLHDNDEFPLSIEKGLFLAPGLSYLITYRKSTETFLPSPYSQCTSDVSSDLRALYKTTFADNNASDSVVYSESACHELCEQAYIFSQCSCILPIPFFTRKMLTLDRNLISVKTCNPITNEFLCAFTAKQQLAASDQLQTAWCSYCTSQCKYTYFTSDLSSQAAPSETEKAILAAVLLNASNTTTVLLPNDFAQRFDYYMDRNYLRIEVACGSKYVTEYKQVATLPLIDMFASIGGQTGL</sequence>
<feature type="transmembrane region" description="Helical" evidence="12">
    <location>
        <begin position="50"/>
        <end position="68"/>
    </location>
</feature>
<dbReference type="Proteomes" id="UP000682733">
    <property type="component" value="Unassembled WGS sequence"/>
</dbReference>
<evidence type="ECO:0000313" key="14">
    <source>
        <dbReference type="EMBL" id="CAF3715965.1"/>
    </source>
</evidence>
<protein>
    <submittedName>
        <fullName evidence="14">Uncharacterized protein</fullName>
    </submittedName>
</protein>
<keyword evidence="7 11" id="KW-0406">Ion transport</keyword>
<dbReference type="Gene3D" id="2.60.470.10">
    <property type="entry name" value="Acid-sensing ion channels like domains"/>
    <property type="match status" value="1"/>
</dbReference>
<reference evidence="14" key="1">
    <citation type="submission" date="2021-02" db="EMBL/GenBank/DDBJ databases">
        <authorList>
            <person name="Nowell W R."/>
        </authorList>
    </citation>
    <scope>NUCLEOTIDE SEQUENCE</scope>
</reference>
<dbReference type="EMBL" id="CAJNOK010004534">
    <property type="protein sequence ID" value="CAF0940835.1"/>
    <property type="molecule type" value="Genomic_DNA"/>
</dbReference>
<dbReference type="InterPro" id="IPR001873">
    <property type="entry name" value="ENaC"/>
</dbReference>
<keyword evidence="5 12" id="KW-1133">Transmembrane helix</keyword>
<evidence type="ECO:0000256" key="11">
    <source>
        <dbReference type="RuleBase" id="RU000679"/>
    </source>
</evidence>
<dbReference type="GO" id="GO:0015280">
    <property type="term" value="F:ligand-gated sodium channel activity"/>
    <property type="evidence" value="ECO:0007669"/>
    <property type="project" value="TreeGrafter"/>
</dbReference>
<keyword evidence="6" id="KW-0915">Sodium</keyword>
<comment type="similarity">
    <text evidence="11">Belongs to the amiloride-sensitive sodium channel (TC 1.A.6) family.</text>
</comment>
<dbReference type="GO" id="GO:0005886">
    <property type="term" value="C:plasma membrane"/>
    <property type="evidence" value="ECO:0007669"/>
    <property type="project" value="TreeGrafter"/>
</dbReference>
<dbReference type="PRINTS" id="PR01078">
    <property type="entry name" value="AMINACHANNEL"/>
</dbReference>
<evidence type="ECO:0000256" key="8">
    <source>
        <dbReference type="ARBA" id="ARBA00023136"/>
    </source>
</evidence>
<keyword evidence="2 11" id="KW-0813">Transport</keyword>
<dbReference type="EMBL" id="CAJOBA010004539">
    <property type="protein sequence ID" value="CAF3715965.1"/>
    <property type="molecule type" value="Genomic_DNA"/>
</dbReference>
<proteinExistence type="inferred from homology"/>
<keyword evidence="10 11" id="KW-0407">Ion channel</keyword>
<evidence type="ECO:0000256" key="4">
    <source>
        <dbReference type="ARBA" id="ARBA00022692"/>
    </source>
</evidence>
<evidence type="ECO:0000256" key="5">
    <source>
        <dbReference type="ARBA" id="ARBA00022989"/>
    </source>
</evidence>
<dbReference type="Pfam" id="PF00858">
    <property type="entry name" value="ASC"/>
    <property type="match status" value="1"/>
</dbReference>
<organism evidence="14 15">
    <name type="scientific">Didymodactylos carnosus</name>
    <dbReference type="NCBI Taxonomy" id="1234261"/>
    <lineage>
        <taxon>Eukaryota</taxon>
        <taxon>Metazoa</taxon>
        <taxon>Spiralia</taxon>
        <taxon>Gnathifera</taxon>
        <taxon>Rotifera</taxon>
        <taxon>Eurotatoria</taxon>
        <taxon>Bdelloidea</taxon>
        <taxon>Philodinida</taxon>
        <taxon>Philodinidae</taxon>
        <taxon>Didymodactylos</taxon>
    </lineage>
</organism>
<name>A0A8S2I4L6_9BILA</name>
<keyword evidence="4 11" id="KW-0812">Transmembrane</keyword>
<evidence type="ECO:0000313" key="13">
    <source>
        <dbReference type="EMBL" id="CAF0940835.1"/>
    </source>
</evidence>
<gene>
    <name evidence="13" type="ORF">OVA965_LOCUS11630</name>
    <name evidence="14" type="ORF">TMI583_LOCUS11634</name>
</gene>
<accession>A0A8S2I4L6</accession>
<dbReference type="PANTHER" id="PTHR11690">
    <property type="entry name" value="AMILORIDE-SENSITIVE SODIUM CHANNEL-RELATED"/>
    <property type="match status" value="1"/>
</dbReference>
<evidence type="ECO:0000256" key="3">
    <source>
        <dbReference type="ARBA" id="ARBA00022461"/>
    </source>
</evidence>
<evidence type="ECO:0000256" key="1">
    <source>
        <dbReference type="ARBA" id="ARBA00004141"/>
    </source>
</evidence>
<keyword evidence="3 11" id="KW-0894">Sodium channel</keyword>
<keyword evidence="9 11" id="KW-0739">Sodium transport</keyword>
<evidence type="ECO:0000256" key="9">
    <source>
        <dbReference type="ARBA" id="ARBA00023201"/>
    </source>
</evidence>
<keyword evidence="8 12" id="KW-0472">Membrane</keyword>
<comment type="subcellular location">
    <subcellularLocation>
        <location evidence="1">Membrane</location>
        <topology evidence="1">Multi-pass membrane protein</topology>
    </subcellularLocation>
</comment>
<comment type="caution">
    <text evidence="14">The sequence shown here is derived from an EMBL/GenBank/DDBJ whole genome shotgun (WGS) entry which is preliminary data.</text>
</comment>
<evidence type="ECO:0000256" key="2">
    <source>
        <dbReference type="ARBA" id="ARBA00022448"/>
    </source>
</evidence>
<dbReference type="AlphaFoldDB" id="A0A8S2I4L6"/>
<evidence type="ECO:0000313" key="15">
    <source>
        <dbReference type="Proteomes" id="UP000682733"/>
    </source>
</evidence>
<evidence type="ECO:0000256" key="7">
    <source>
        <dbReference type="ARBA" id="ARBA00023065"/>
    </source>
</evidence>
<evidence type="ECO:0000256" key="12">
    <source>
        <dbReference type="SAM" id="Phobius"/>
    </source>
</evidence>
<dbReference type="Proteomes" id="UP000677228">
    <property type="component" value="Unassembled WGS sequence"/>
</dbReference>